<evidence type="ECO:0000256" key="3">
    <source>
        <dbReference type="ARBA" id="ARBA00022723"/>
    </source>
</evidence>
<dbReference type="InterPro" id="IPR006314">
    <property type="entry name" value="Dyp_peroxidase"/>
</dbReference>
<evidence type="ECO:0000256" key="4">
    <source>
        <dbReference type="ARBA" id="ARBA00023002"/>
    </source>
</evidence>
<gene>
    <name evidence="9" type="ORF">HGP31_14275</name>
</gene>
<evidence type="ECO:0000313" key="9">
    <source>
        <dbReference type="EMBL" id="QJC79430.1"/>
    </source>
</evidence>
<dbReference type="Pfam" id="PF20628">
    <property type="entry name" value="Dyp_perox_C"/>
    <property type="match status" value="1"/>
</dbReference>
<dbReference type="Proteomes" id="UP000501367">
    <property type="component" value="Chromosome"/>
</dbReference>
<dbReference type="KEGG" id="pum:HGP31_14275"/>
<reference evidence="9 10" key="1">
    <citation type="submission" date="2020-04" db="EMBL/GenBank/DDBJ databases">
        <authorList>
            <person name="Yao Y."/>
            <person name="He Z."/>
        </authorList>
    </citation>
    <scope>NUCLEOTIDE SEQUENCE [LARGE SCALE GENOMIC DNA]</scope>
    <source>
        <strain evidence="9 10">CY-1</strain>
    </source>
</reference>
<dbReference type="PANTHER" id="PTHR30521">
    <property type="entry name" value="DEFERROCHELATASE/PEROXIDASE"/>
    <property type="match status" value="1"/>
</dbReference>
<dbReference type="AlphaFoldDB" id="A0AAE6ZU62"/>
<dbReference type="EMBL" id="CP051487">
    <property type="protein sequence ID" value="QJC79430.1"/>
    <property type="molecule type" value="Genomic_DNA"/>
</dbReference>
<sequence>MPMDQSTPDAQSICSPITRSAIFIVATLVPGSDAASKVRGWCADIAALTRSVGKRVPSGNLSCICGFGSAAWDTLFGHPRPASLHNFREFGPEERRAISTPGDLLLHIRAEQMDLCFELATQLLSALGNAVSVVDEVQGFRYFDMRSIIGFVDGTENPVGRKAGSFTMVGDEDPSFSAGSYVLVQKYLHKMDAWNALSVEAQERIIGRTKLSDIELDDSVKPSNSHSALTTITKDGEEVKILRDNMPFGRPGAGEFGTYFIGYARSPEPLEQMLENMFVGKPAGNYDRLLDFSTAVTGGLFYAPSADLLEELADRAPLGTCR</sequence>
<dbReference type="Pfam" id="PF04261">
    <property type="entry name" value="Dyp_perox_N"/>
    <property type="match status" value="1"/>
</dbReference>
<dbReference type="GO" id="GO:0020037">
    <property type="term" value="F:heme binding"/>
    <property type="evidence" value="ECO:0007669"/>
    <property type="project" value="InterPro"/>
</dbReference>
<keyword evidence="3" id="KW-0479">Metal-binding</keyword>
<feature type="domain" description="Dyp-type peroxidase N-terminal" evidence="7">
    <location>
        <begin position="11"/>
        <end position="141"/>
    </location>
</feature>
<evidence type="ECO:0000256" key="1">
    <source>
        <dbReference type="ARBA" id="ARBA00001970"/>
    </source>
</evidence>
<evidence type="ECO:0000259" key="8">
    <source>
        <dbReference type="Pfam" id="PF20628"/>
    </source>
</evidence>
<dbReference type="PROSITE" id="PS51404">
    <property type="entry name" value="DYP_PEROXIDASE"/>
    <property type="match status" value="1"/>
</dbReference>
<dbReference type="NCBIfam" id="TIGR01413">
    <property type="entry name" value="Dyp_perox_fam"/>
    <property type="match status" value="1"/>
</dbReference>
<dbReference type="InterPro" id="IPR048328">
    <property type="entry name" value="Dyp_perox_C"/>
</dbReference>
<proteinExistence type="inferred from homology"/>
<dbReference type="SUPFAM" id="SSF54909">
    <property type="entry name" value="Dimeric alpha+beta barrel"/>
    <property type="match status" value="1"/>
</dbReference>
<organism evidence="9 10">
    <name type="scientific">Pseudomonas umsongensis</name>
    <dbReference type="NCBI Taxonomy" id="198618"/>
    <lineage>
        <taxon>Bacteria</taxon>
        <taxon>Pseudomonadati</taxon>
        <taxon>Pseudomonadota</taxon>
        <taxon>Gammaproteobacteria</taxon>
        <taxon>Pseudomonadales</taxon>
        <taxon>Pseudomonadaceae</taxon>
        <taxon>Pseudomonas</taxon>
    </lineage>
</organism>
<dbReference type="InterPro" id="IPR048327">
    <property type="entry name" value="Dyp_perox_N"/>
</dbReference>
<name>A0AAE6ZU62_9PSED</name>
<accession>A0AAE6ZU62</accession>
<keyword evidence="5" id="KW-0408">Iron</keyword>
<evidence type="ECO:0000259" key="7">
    <source>
        <dbReference type="Pfam" id="PF04261"/>
    </source>
</evidence>
<evidence type="ECO:0000256" key="2">
    <source>
        <dbReference type="ARBA" id="ARBA00022559"/>
    </source>
</evidence>
<keyword evidence="2 9" id="KW-0575">Peroxidase</keyword>
<protein>
    <submittedName>
        <fullName evidence="9">Dyp-type peroxidase</fullName>
    </submittedName>
</protein>
<evidence type="ECO:0000313" key="10">
    <source>
        <dbReference type="Proteomes" id="UP000501367"/>
    </source>
</evidence>
<evidence type="ECO:0000256" key="5">
    <source>
        <dbReference type="ARBA" id="ARBA00023004"/>
    </source>
</evidence>
<dbReference type="GO" id="GO:0004601">
    <property type="term" value="F:peroxidase activity"/>
    <property type="evidence" value="ECO:0007669"/>
    <property type="project" value="UniProtKB-KW"/>
</dbReference>
<dbReference type="GO" id="GO:0005829">
    <property type="term" value="C:cytosol"/>
    <property type="evidence" value="ECO:0007669"/>
    <property type="project" value="TreeGrafter"/>
</dbReference>
<evidence type="ECO:0000256" key="6">
    <source>
        <dbReference type="ARBA" id="ARBA00025737"/>
    </source>
</evidence>
<feature type="domain" description="Dyp-type peroxidase C-terminal" evidence="8">
    <location>
        <begin position="145"/>
        <end position="307"/>
    </location>
</feature>
<comment type="cofactor">
    <cofactor evidence="1">
        <name>heme b</name>
        <dbReference type="ChEBI" id="CHEBI:60344"/>
    </cofactor>
</comment>
<dbReference type="InterPro" id="IPR011008">
    <property type="entry name" value="Dimeric_a/b-barrel"/>
</dbReference>
<keyword evidence="4" id="KW-0560">Oxidoreductase</keyword>
<dbReference type="GO" id="GO:0046872">
    <property type="term" value="F:metal ion binding"/>
    <property type="evidence" value="ECO:0007669"/>
    <property type="project" value="UniProtKB-KW"/>
</dbReference>
<dbReference type="PANTHER" id="PTHR30521:SF0">
    <property type="entry name" value="DYP-TYPE PEROXIDASE FAMILY PROTEIN"/>
    <property type="match status" value="1"/>
</dbReference>
<comment type="similarity">
    <text evidence="6">Belongs to the DyP-type peroxidase family.</text>
</comment>